<dbReference type="GO" id="GO:0043590">
    <property type="term" value="C:bacterial nucleoid"/>
    <property type="evidence" value="ECO:0007669"/>
    <property type="project" value="TreeGrafter"/>
</dbReference>
<dbReference type="InterPro" id="IPR042242">
    <property type="entry name" value="RecO_C"/>
</dbReference>
<comment type="caution">
    <text evidence="10">The sequence shown here is derived from an EMBL/GenBank/DDBJ whole genome shotgun (WGS) entry which is preliminary data.</text>
</comment>
<dbReference type="AlphaFoldDB" id="A0A1U7H4R2"/>
<dbReference type="InterPro" id="IPR037278">
    <property type="entry name" value="ARFGAP/RecO"/>
</dbReference>
<evidence type="ECO:0000313" key="11">
    <source>
        <dbReference type="Proteomes" id="UP000186391"/>
    </source>
</evidence>
<name>A0A1U7H4R2_9CYAN</name>
<evidence type="ECO:0000256" key="6">
    <source>
        <dbReference type="ARBA" id="ARBA00033409"/>
    </source>
</evidence>
<dbReference type="OrthoDB" id="9797083at2"/>
<dbReference type="HAMAP" id="MF_00201">
    <property type="entry name" value="RecO"/>
    <property type="match status" value="1"/>
</dbReference>
<evidence type="ECO:0000256" key="4">
    <source>
        <dbReference type="ARBA" id="ARBA00023172"/>
    </source>
</evidence>
<evidence type="ECO:0000256" key="7">
    <source>
        <dbReference type="HAMAP-Rule" id="MF_00201"/>
    </source>
</evidence>
<evidence type="ECO:0000256" key="5">
    <source>
        <dbReference type="ARBA" id="ARBA00023204"/>
    </source>
</evidence>
<comment type="similarity">
    <text evidence="1 7">Belongs to the RecO family.</text>
</comment>
<keyword evidence="3 7" id="KW-0227">DNA damage</keyword>
<dbReference type="EMBL" id="MRCA01000001">
    <property type="protein sequence ID" value="OKH16206.1"/>
    <property type="molecule type" value="Genomic_DNA"/>
</dbReference>
<dbReference type="InterPro" id="IPR012340">
    <property type="entry name" value="NA-bd_OB-fold"/>
</dbReference>
<feature type="region of interest" description="Disordered" evidence="8">
    <location>
        <begin position="206"/>
        <end position="238"/>
    </location>
</feature>
<reference evidence="10 11" key="1">
    <citation type="submission" date="2016-11" db="EMBL/GenBank/DDBJ databases">
        <title>Draft Genome Sequences of Nine Cyanobacterial Strains from Diverse Habitats.</title>
        <authorList>
            <person name="Zhu T."/>
            <person name="Hou S."/>
            <person name="Lu X."/>
            <person name="Hess W.R."/>
        </authorList>
    </citation>
    <scope>NUCLEOTIDE SEQUENCE [LARGE SCALE GENOMIC DNA]</scope>
    <source>
        <strain evidence="10 11">NIES-592</strain>
    </source>
</reference>
<dbReference type="SUPFAM" id="SSF50249">
    <property type="entry name" value="Nucleic acid-binding proteins"/>
    <property type="match status" value="1"/>
</dbReference>
<proteinExistence type="inferred from homology"/>
<dbReference type="PANTHER" id="PTHR33991">
    <property type="entry name" value="DNA REPAIR PROTEIN RECO"/>
    <property type="match status" value="1"/>
</dbReference>
<sequence length="322" mass="35612">MSRIYKATGINLKAQAFGESDRLVTVLTQEFGLIRVIAPGSRKHNSSLGGRSGMFVVNELLIAKGRSLDKITQAQTVKSYPGLAQDLVKLVASQYLAEIALCQALSEHPQPELYELLNEHLERLENLPSTASSVVAHLTHGLFQLLALAGLTPQVQICCLTGRTLKPDFQDPHWRVGFSVSAGGTVCLAAWERLKKQGEVEKAQWGDGQKDFTLPPHHPTTPNPHSRNAVDVPSHPSHKNQAYKTINHHQEIPALSKRLDAEELSILQQLSQSEIMLDAAEKNSWLSVEQVLRQYAQYHFGRPIRSAALIDSYFAANHDAIV</sequence>
<comment type="function">
    <text evidence="7">Involved in DNA repair and RecF pathway recombination.</text>
</comment>
<evidence type="ECO:0000256" key="1">
    <source>
        <dbReference type="ARBA" id="ARBA00007452"/>
    </source>
</evidence>
<dbReference type="InterPro" id="IPR022572">
    <property type="entry name" value="DNA_rep/recomb_RecO_N"/>
</dbReference>
<evidence type="ECO:0000313" key="10">
    <source>
        <dbReference type="EMBL" id="OKH16206.1"/>
    </source>
</evidence>
<gene>
    <name evidence="7" type="primary">recO</name>
    <name evidence="10" type="ORF">NIES592_00585</name>
</gene>
<keyword evidence="11" id="KW-1185">Reference proteome</keyword>
<dbReference type="GO" id="GO:0006310">
    <property type="term" value="P:DNA recombination"/>
    <property type="evidence" value="ECO:0007669"/>
    <property type="project" value="UniProtKB-UniRule"/>
</dbReference>
<dbReference type="Pfam" id="PF02565">
    <property type="entry name" value="RecO_C"/>
    <property type="match status" value="1"/>
</dbReference>
<dbReference type="Proteomes" id="UP000186391">
    <property type="component" value="Unassembled WGS sequence"/>
</dbReference>
<feature type="domain" description="DNA replication/recombination mediator RecO N-terminal" evidence="9">
    <location>
        <begin position="1"/>
        <end position="80"/>
    </location>
</feature>
<dbReference type="Gene3D" id="1.20.1440.120">
    <property type="entry name" value="Recombination protein O, C-terminal domain"/>
    <property type="match status" value="1"/>
</dbReference>
<organism evidence="10 11">
    <name type="scientific">Fischerella major NIES-592</name>
    <dbReference type="NCBI Taxonomy" id="210994"/>
    <lineage>
        <taxon>Bacteria</taxon>
        <taxon>Bacillati</taxon>
        <taxon>Cyanobacteriota</taxon>
        <taxon>Cyanophyceae</taxon>
        <taxon>Nostocales</taxon>
        <taxon>Hapalosiphonaceae</taxon>
        <taxon>Fischerella</taxon>
    </lineage>
</organism>
<protein>
    <recommendedName>
        <fullName evidence="2 7">DNA repair protein RecO</fullName>
    </recommendedName>
    <alternativeName>
        <fullName evidence="6 7">Recombination protein O</fullName>
    </alternativeName>
</protein>
<evidence type="ECO:0000256" key="2">
    <source>
        <dbReference type="ARBA" id="ARBA00021310"/>
    </source>
</evidence>
<accession>A0A1U7H4R2</accession>
<evidence type="ECO:0000259" key="9">
    <source>
        <dbReference type="Pfam" id="PF11967"/>
    </source>
</evidence>
<evidence type="ECO:0000256" key="3">
    <source>
        <dbReference type="ARBA" id="ARBA00022763"/>
    </source>
</evidence>
<keyword evidence="4 7" id="KW-0233">DNA recombination</keyword>
<dbReference type="RefSeq" id="WP_073554633.1">
    <property type="nucleotide sequence ID" value="NZ_MRCA01000001.1"/>
</dbReference>
<dbReference type="NCBIfam" id="TIGR00613">
    <property type="entry name" value="reco"/>
    <property type="match status" value="1"/>
</dbReference>
<evidence type="ECO:0000256" key="8">
    <source>
        <dbReference type="SAM" id="MobiDB-lite"/>
    </source>
</evidence>
<dbReference type="Gene3D" id="2.40.50.140">
    <property type="entry name" value="Nucleic acid-binding proteins"/>
    <property type="match status" value="1"/>
</dbReference>
<dbReference type="Pfam" id="PF11967">
    <property type="entry name" value="RecO_N"/>
    <property type="match status" value="1"/>
</dbReference>
<dbReference type="InterPro" id="IPR003717">
    <property type="entry name" value="RecO"/>
</dbReference>
<dbReference type="SUPFAM" id="SSF57863">
    <property type="entry name" value="ArfGap/RecO-like zinc finger"/>
    <property type="match status" value="1"/>
</dbReference>
<dbReference type="PANTHER" id="PTHR33991:SF1">
    <property type="entry name" value="DNA REPAIR PROTEIN RECO"/>
    <property type="match status" value="1"/>
</dbReference>
<dbReference type="GO" id="GO:0006302">
    <property type="term" value="P:double-strand break repair"/>
    <property type="evidence" value="ECO:0007669"/>
    <property type="project" value="TreeGrafter"/>
</dbReference>
<keyword evidence="5 7" id="KW-0234">DNA repair</keyword>